<keyword evidence="1" id="KW-1133">Transmembrane helix</keyword>
<evidence type="ECO:0000256" key="1">
    <source>
        <dbReference type="SAM" id="Phobius"/>
    </source>
</evidence>
<dbReference type="EMBL" id="CAJJDO010000099">
    <property type="protein sequence ID" value="CAD8191470.1"/>
    <property type="molecule type" value="Genomic_DNA"/>
</dbReference>
<gene>
    <name evidence="2" type="ORF">PPENT_87.1.T0990052</name>
</gene>
<keyword evidence="1" id="KW-0472">Membrane</keyword>
<comment type="caution">
    <text evidence="2">The sequence shown here is derived from an EMBL/GenBank/DDBJ whole genome shotgun (WGS) entry which is preliminary data.</text>
</comment>
<dbReference type="Proteomes" id="UP000689195">
    <property type="component" value="Unassembled WGS sequence"/>
</dbReference>
<organism evidence="2 3">
    <name type="scientific">Paramecium pentaurelia</name>
    <dbReference type="NCBI Taxonomy" id="43138"/>
    <lineage>
        <taxon>Eukaryota</taxon>
        <taxon>Sar</taxon>
        <taxon>Alveolata</taxon>
        <taxon>Ciliophora</taxon>
        <taxon>Intramacronucleata</taxon>
        <taxon>Oligohymenophorea</taxon>
        <taxon>Peniculida</taxon>
        <taxon>Parameciidae</taxon>
        <taxon>Paramecium</taxon>
    </lineage>
</organism>
<evidence type="ECO:0008006" key="4">
    <source>
        <dbReference type="Google" id="ProtNLM"/>
    </source>
</evidence>
<keyword evidence="3" id="KW-1185">Reference proteome</keyword>
<dbReference type="OrthoDB" id="310725at2759"/>
<evidence type="ECO:0000313" key="3">
    <source>
        <dbReference type="Proteomes" id="UP000689195"/>
    </source>
</evidence>
<accession>A0A8S1WRR0</accession>
<evidence type="ECO:0000313" key="2">
    <source>
        <dbReference type="EMBL" id="CAD8191470.1"/>
    </source>
</evidence>
<keyword evidence="1" id="KW-0812">Transmembrane</keyword>
<proteinExistence type="predicted"/>
<dbReference type="AlphaFoldDB" id="A0A8S1WRR0"/>
<reference evidence="2" key="1">
    <citation type="submission" date="2021-01" db="EMBL/GenBank/DDBJ databases">
        <authorList>
            <consortium name="Genoscope - CEA"/>
            <person name="William W."/>
        </authorList>
    </citation>
    <scope>NUCLEOTIDE SEQUENCE</scope>
</reference>
<protein>
    <recommendedName>
        <fullName evidence="4">Transmembrane protein</fullName>
    </recommendedName>
</protein>
<feature type="transmembrane region" description="Helical" evidence="1">
    <location>
        <begin position="53"/>
        <end position="77"/>
    </location>
</feature>
<name>A0A8S1WRR0_9CILI</name>
<sequence length="137" mass="16743">MHNVSQFNEKQLCIRKILEAFLMFQLSHNSQEKSVQEIIYTQYSQLFNGLSNQFFICLFIDYQKLALFYLLILSVFFNQIQKKERELFYTDSKRNIKFIPNYQIFKYEFLFLINKFKLAQGVQCLKTHSKKEFIYHF</sequence>